<evidence type="ECO:0000259" key="1">
    <source>
        <dbReference type="Pfam" id="PF01425"/>
    </source>
</evidence>
<dbReference type="Pfam" id="PF01425">
    <property type="entry name" value="Amidase"/>
    <property type="match status" value="2"/>
</dbReference>
<protein>
    <submittedName>
        <fullName evidence="2">Amidase</fullName>
    </submittedName>
</protein>
<comment type="caution">
    <text evidence="2">The sequence shown here is derived from an EMBL/GenBank/DDBJ whole genome shotgun (WGS) entry which is preliminary data.</text>
</comment>
<gene>
    <name evidence="2" type="ORF">SAE02_31220</name>
</gene>
<dbReference type="AlphaFoldDB" id="A0A512DR86"/>
<dbReference type="InterPro" id="IPR023631">
    <property type="entry name" value="Amidase_dom"/>
</dbReference>
<dbReference type="InterPro" id="IPR036928">
    <property type="entry name" value="AS_sf"/>
</dbReference>
<reference evidence="2 3" key="1">
    <citation type="submission" date="2019-07" db="EMBL/GenBank/DDBJ databases">
        <title>Whole genome shotgun sequence of Skermanella aerolata NBRC 106429.</title>
        <authorList>
            <person name="Hosoyama A."/>
            <person name="Uohara A."/>
            <person name="Ohji S."/>
            <person name="Ichikawa N."/>
        </authorList>
    </citation>
    <scope>NUCLEOTIDE SEQUENCE [LARGE SCALE GENOMIC DNA]</scope>
    <source>
        <strain evidence="2 3">NBRC 106429</strain>
    </source>
</reference>
<dbReference type="SUPFAM" id="SSF75304">
    <property type="entry name" value="Amidase signature (AS) enzymes"/>
    <property type="match status" value="1"/>
</dbReference>
<sequence length="413" mass="42492">MGGKVSDMADGDRGKPMNGLHGNRLGAFCPHIALDVPGAAEGPLAGLTFAAKDLFDVAGHATGAGNPTWLATHPPATATAPAVKTLLDAGARLVGKTITDELAFSINGENAHYGTPLNAKAPQRIPGGSSSGSASAVAGGAVPLALGTDTGGSVRVPAAFCGIYGFRPTHGRISLDGITPLAPSFDSVGWFTRDAGLLERVGRVLLDLPGDEEGRPRSLLLVEDAFAMTDPSARAALGPAIDAVTATLGSPRDVRLSGDGLGEGWLNAFRTLQMHEVWRTHGAWISGHRPHFGPGVAERFQAASRVTDKAAGEAANFRRRVTEQMDSLLAGGDLLLMPTAPGIAPLKNTPQGELDQFRAQVLSMTCIAGLARLPQVSLPAAEIEGCPVGLSLVARRGGDGMLLAAAKRVAEVL</sequence>
<organism evidence="2 3">
    <name type="scientific">Skermanella aerolata</name>
    <dbReference type="NCBI Taxonomy" id="393310"/>
    <lineage>
        <taxon>Bacteria</taxon>
        <taxon>Pseudomonadati</taxon>
        <taxon>Pseudomonadota</taxon>
        <taxon>Alphaproteobacteria</taxon>
        <taxon>Rhodospirillales</taxon>
        <taxon>Azospirillaceae</taxon>
        <taxon>Skermanella</taxon>
    </lineage>
</organism>
<dbReference type="NCBIfam" id="NF006169">
    <property type="entry name" value="PRK08310.1"/>
    <property type="match status" value="1"/>
</dbReference>
<dbReference type="PANTHER" id="PTHR46310:SF7">
    <property type="entry name" value="AMIDASE 1"/>
    <property type="match status" value="1"/>
</dbReference>
<dbReference type="Gene3D" id="3.90.1300.10">
    <property type="entry name" value="Amidase signature (AS) domain"/>
    <property type="match status" value="1"/>
</dbReference>
<dbReference type="PANTHER" id="PTHR46310">
    <property type="entry name" value="AMIDASE 1"/>
    <property type="match status" value="1"/>
</dbReference>
<dbReference type="InterPro" id="IPR020556">
    <property type="entry name" value="Amidase_CS"/>
</dbReference>
<proteinExistence type="predicted"/>
<dbReference type="PROSITE" id="PS00571">
    <property type="entry name" value="AMIDASES"/>
    <property type="match status" value="1"/>
</dbReference>
<name>A0A512DR86_9PROT</name>
<feature type="domain" description="Amidase" evidence="1">
    <location>
        <begin position="38"/>
        <end position="196"/>
    </location>
</feature>
<keyword evidence="3" id="KW-1185">Reference proteome</keyword>
<accession>A0A512DR86</accession>
<dbReference type="EMBL" id="BJYZ01000013">
    <property type="protein sequence ID" value="GEO38974.1"/>
    <property type="molecule type" value="Genomic_DNA"/>
</dbReference>
<feature type="domain" description="Amidase" evidence="1">
    <location>
        <begin position="296"/>
        <end position="403"/>
    </location>
</feature>
<dbReference type="Proteomes" id="UP000321523">
    <property type="component" value="Unassembled WGS sequence"/>
</dbReference>
<evidence type="ECO:0000313" key="3">
    <source>
        <dbReference type="Proteomes" id="UP000321523"/>
    </source>
</evidence>
<evidence type="ECO:0000313" key="2">
    <source>
        <dbReference type="EMBL" id="GEO38974.1"/>
    </source>
</evidence>